<evidence type="ECO:0000313" key="3">
    <source>
        <dbReference type="Proteomes" id="UP000320481"/>
    </source>
</evidence>
<dbReference type="EMBL" id="VOGW01000161">
    <property type="protein sequence ID" value="TWV35559.1"/>
    <property type="molecule type" value="Genomic_DNA"/>
</dbReference>
<gene>
    <name evidence="2" type="ORF">FRZ03_26545</name>
</gene>
<dbReference type="Proteomes" id="UP000320481">
    <property type="component" value="Unassembled WGS sequence"/>
</dbReference>
<feature type="region of interest" description="Disordered" evidence="1">
    <location>
        <begin position="1"/>
        <end position="25"/>
    </location>
</feature>
<dbReference type="AlphaFoldDB" id="A0A5C6J296"/>
<keyword evidence="3" id="KW-1185">Reference proteome</keyword>
<sequence>MPRVGSIRSLHGPTRRDRGAFWAGRGATGTVDGCASCPLGRGTSEKFWITGAGPVRPRA</sequence>
<name>A0A5C6J296_9ACTN</name>
<protein>
    <submittedName>
        <fullName evidence="2">Uncharacterized protein</fullName>
    </submittedName>
</protein>
<proteinExistence type="predicted"/>
<reference evidence="2" key="1">
    <citation type="journal article" date="2019" name="Microbiol. Resour. Announc.">
        <title>Draft Genomic Sequences of Streptomyces misionensis and Streptomyces albidoflavus, bacteria applied for phytopathogen biocontrol.</title>
        <authorList>
            <person name="Pylro V."/>
            <person name="Dias A."/>
            <person name="Andreote F."/>
            <person name="Varani A."/>
            <person name="Andreote C."/>
            <person name="Bernardo E."/>
            <person name="Martins T."/>
        </authorList>
    </citation>
    <scope>NUCLEOTIDE SEQUENCE [LARGE SCALE GENOMIC DNA]</scope>
    <source>
        <strain evidence="2">66</strain>
    </source>
</reference>
<comment type="caution">
    <text evidence="2">The sequence shown here is derived from an EMBL/GenBank/DDBJ whole genome shotgun (WGS) entry which is preliminary data.</text>
</comment>
<evidence type="ECO:0000256" key="1">
    <source>
        <dbReference type="SAM" id="MobiDB-lite"/>
    </source>
</evidence>
<accession>A0A5C6J296</accession>
<evidence type="ECO:0000313" key="2">
    <source>
        <dbReference type="EMBL" id="TWV35559.1"/>
    </source>
</evidence>
<organism evidence="2 3">
    <name type="scientific">Streptomyces misionensis</name>
    <dbReference type="NCBI Taxonomy" id="67331"/>
    <lineage>
        <taxon>Bacteria</taxon>
        <taxon>Bacillati</taxon>
        <taxon>Actinomycetota</taxon>
        <taxon>Actinomycetes</taxon>
        <taxon>Kitasatosporales</taxon>
        <taxon>Streptomycetaceae</taxon>
        <taxon>Streptomyces</taxon>
    </lineage>
</organism>